<dbReference type="KEGG" id="pbro:HOP40_04315"/>
<keyword evidence="2" id="KW-1185">Reference proteome</keyword>
<evidence type="ECO:0000313" key="2">
    <source>
        <dbReference type="Proteomes" id="UP000505377"/>
    </source>
</evidence>
<sequence>MKDVKPFFVPPAALVQASTWAHLVDDEWEELGAYVENWDYRTRLRLRATIEADVDAIRTAARLVDASPLVWSIGWRATDTGLLGTPSLVPFEDGPWTFELDIPADRAGATIVLSRRLVLRRDRMFASAGEARWAGSILWSDETTVRLTGQGAAFPTEVIDFRTLGREPGSSWFLDLPAAADVPAMGSMILLINSADTALVGAVTRTRRHTEIQQNLIDAMEEGVVEELVRWALARWPELADAEPDSVGSAARTLTRRVLPDPDAWTSPDVDSMALKSAIVAGARGIGFGRALS</sequence>
<accession>A0A6M6JC52</accession>
<dbReference type="EMBL" id="CP053564">
    <property type="protein sequence ID" value="QJY45146.1"/>
    <property type="molecule type" value="Genomic_DNA"/>
</dbReference>
<gene>
    <name evidence="1" type="ORF">HOP40_04315</name>
</gene>
<protein>
    <submittedName>
        <fullName evidence="1">Uncharacterized protein</fullName>
    </submittedName>
</protein>
<dbReference type="AlphaFoldDB" id="A0A6M6JC52"/>
<evidence type="ECO:0000313" key="1">
    <source>
        <dbReference type="EMBL" id="QJY45146.1"/>
    </source>
</evidence>
<dbReference type="RefSeq" id="WP_172154859.1">
    <property type="nucleotide sequence ID" value="NZ_CP053564.1"/>
</dbReference>
<organism evidence="1 2">
    <name type="scientific">Pseudonocardia broussonetiae</name>
    <dbReference type="NCBI Taxonomy" id="2736640"/>
    <lineage>
        <taxon>Bacteria</taxon>
        <taxon>Bacillati</taxon>
        <taxon>Actinomycetota</taxon>
        <taxon>Actinomycetes</taxon>
        <taxon>Pseudonocardiales</taxon>
        <taxon>Pseudonocardiaceae</taxon>
        <taxon>Pseudonocardia</taxon>
    </lineage>
</organism>
<reference evidence="1 2" key="1">
    <citation type="submission" date="2020-05" db="EMBL/GenBank/DDBJ databases">
        <authorList>
            <person name="Mo P."/>
        </authorList>
    </citation>
    <scope>NUCLEOTIDE SEQUENCE [LARGE SCALE GENOMIC DNA]</scope>
    <source>
        <strain evidence="1 2">Gen01</strain>
    </source>
</reference>
<dbReference type="Proteomes" id="UP000505377">
    <property type="component" value="Chromosome"/>
</dbReference>
<name>A0A6M6JC52_9PSEU</name>
<proteinExistence type="predicted"/>